<dbReference type="OrthoDB" id="489102at2"/>
<evidence type="ECO:0000313" key="1">
    <source>
        <dbReference type="EMBL" id="GBG20287.1"/>
    </source>
</evidence>
<dbReference type="RefSeq" id="WP_109010017.1">
    <property type="nucleotide sequence ID" value="NZ_BDUD01000001.1"/>
</dbReference>
<dbReference type="Proteomes" id="UP000245124">
    <property type="component" value="Unassembled WGS sequence"/>
</dbReference>
<dbReference type="AlphaFoldDB" id="A0A2R5FND5"/>
<evidence type="ECO:0000313" key="2">
    <source>
        <dbReference type="Proteomes" id="UP000245124"/>
    </source>
</evidence>
<name>A0A2R5FND5_NOSCO</name>
<protein>
    <submittedName>
        <fullName evidence="1">Uncharacterized protein</fullName>
    </submittedName>
</protein>
<proteinExistence type="predicted"/>
<accession>A0A2R5FND5</accession>
<dbReference type="EMBL" id="BDUD01000001">
    <property type="protein sequence ID" value="GBG20287.1"/>
    <property type="molecule type" value="Genomic_DNA"/>
</dbReference>
<reference evidence="1 2" key="1">
    <citation type="submission" date="2017-06" db="EMBL/GenBank/DDBJ databases">
        <title>Genome sequencing of cyanobaciteial culture collection at National Institute for Environmental Studies (NIES).</title>
        <authorList>
            <person name="Hirose Y."/>
            <person name="Shimura Y."/>
            <person name="Fujisawa T."/>
            <person name="Nakamura Y."/>
            <person name="Kawachi M."/>
        </authorList>
    </citation>
    <scope>NUCLEOTIDE SEQUENCE [LARGE SCALE GENOMIC DNA]</scope>
    <source>
        <strain evidence="1 2">NIES-4072</strain>
    </source>
</reference>
<organism evidence="1 2">
    <name type="scientific">Nostoc commune NIES-4072</name>
    <dbReference type="NCBI Taxonomy" id="2005467"/>
    <lineage>
        <taxon>Bacteria</taxon>
        <taxon>Bacillati</taxon>
        <taxon>Cyanobacteriota</taxon>
        <taxon>Cyanophyceae</taxon>
        <taxon>Nostocales</taxon>
        <taxon>Nostocaceae</taxon>
        <taxon>Nostoc</taxon>
    </lineage>
</organism>
<gene>
    <name evidence="1" type="ORF">NIES4072_39640</name>
</gene>
<comment type="caution">
    <text evidence="1">The sequence shown here is derived from an EMBL/GenBank/DDBJ whole genome shotgun (WGS) entry which is preliminary data.</text>
</comment>
<sequence length="147" mass="16377">MTNNQQLAYRLIQQEHIKRLGTDELALLRNRRQQKSVVINPSFTGRILNTIAVASIASTCLFGIGTLSCWGLEIIEANTKSISLSKEHEWQTRKHICLGWMLVQGKRISNPIDTVVLGFSQSTNQFQITTLSQGVGLTFSSLCGQKT</sequence>
<keyword evidence="2" id="KW-1185">Reference proteome</keyword>